<organism evidence="2">
    <name type="scientific">gut metagenome</name>
    <dbReference type="NCBI Taxonomy" id="749906"/>
    <lineage>
        <taxon>unclassified sequences</taxon>
        <taxon>metagenomes</taxon>
        <taxon>organismal metagenomes</taxon>
    </lineage>
</organism>
<dbReference type="GO" id="GO:0003677">
    <property type="term" value="F:DNA binding"/>
    <property type="evidence" value="ECO:0007669"/>
    <property type="project" value="InterPro"/>
</dbReference>
<dbReference type="PANTHER" id="PTHR33238">
    <property type="entry name" value="IRON (METAL) DEPENDENT REPRESSOR, DTXR FAMILY"/>
    <property type="match status" value="1"/>
</dbReference>
<reference evidence="2" key="1">
    <citation type="journal article" date="2012" name="PLoS ONE">
        <title>Gene sets for utilization of primary and secondary nutrition supplies in the distal gut of endangered iberian lynx.</title>
        <authorList>
            <person name="Alcaide M."/>
            <person name="Messina E."/>
            <person name="Richter M."/>
            <person name="Bargiela R."/>
            <person name="Peplies J."/>
            <person name="Huws S.A."/>
            <person name="Newbold C.J."/>
            <person name="Golyshin P.N."/>
            <person name="Simon M.A."/>
            <person name="Lopez G."/>
            <person name="Yakimov M.M."/>
            <person name="Ferrer M."/>
        </authorList>
    </citation>
    <scope>NUCLEOTIDE SEQUENCE</scope>
</reference>
<proteinExistence type="predicted"/>
<gene>
    <name evidence="2" type="ORF">EVA_17847</name>
</gene>
<dbReference type="InterPro" id="IPR022687">
    <property type="entry name" value="HTH_DTXR"/>
</dbReference>
<dbReference type="SUPFAM" id="SSF46785">
    <property type="entry name" value="Winged helix' DNA-binding domain"/>
    <property type="match status" value="1"/>
</dbReference>
<evidence type="ECO:0000259" key="1">
    <source>
        <dbReference type="PROSITE" id="PS50944"/>
    </source>
</evidence>
<comment type="caution">
    <text evidence="2">The sequence shown here is derived from an EMBL/GenBank/DDBJ whole genome shotgun (WGS) entry which is preliminary data.</text>
</comment>
<protein>
    <submittedName>
        <fullName evidence="2">Iron-dependent transcriptional regulator</fullName>
    </submittedName>
</protein>
<dbReference type="PROSITE" id="PS50944">
    <property type="entry name" value="HTH_DTXR"/>
    <property type="match status" value="1"/>
</dbReference>
<dbReference type="InterPro" id="IPR036390">
    <property type="entry name" value="WH_DNA-bd_sf"/>
</dbReference>
<dbReference type="Pfam" id="PF01325">
    <property type="entry name" value="Fe_dep_repress"/>
    <property type="match status" value="1"/>
</dbReference>
<evidence type="ECO:0000313" key="2">
    <source>
        <dbReference type="EMBL" id="EJW94045.1"/>
    </source>
</evidence>
<sequence>MLIRKSAEDYLETVLMLKEKKGAAHSVDVATELGFSKASVSVAMKKLRESGYLIMEPDGELRLTDSGFAIASRIYERHRALTDFSSIWESPPKWQR</sequence>
<dbReference type="InterPro" id="IPR036388">
    <property type="entry name" value="WH-like_DNA-bd_sf"/>
</dbReference>
<accession>J9C2L9</accession>
<feature type="domain" description="HTH dtxR-type" evidence="1">
    <location>
        <begin position="1"/>
        <end position="64"/>
    </location>
</feature>
<dbReference type="PANTHER" id="PTHR33238:SF7">
    <property type="entry name" value="IRON-DEPENDENT TRANSCRIPTIONAL REGULATOR"/>
    <property type="match status" value="1"/>
</dbReference>
<dbReference type="Gene3D" id="1.10.10.10">
    <property type="entry name" value="Winged helix-like DNA-binding domain superfamily/Winged helix DNA-binding domain"/>
    <property type="match status" value="1"/>
</dbReference>
<dbReference type="EMBL" id="AMCI01006607">
    <property type="protein sequence ID" value="EJW94045.1"/>
    <property type="molecule type" value="Genomic_DNA"/>
</dbReference>
<feature type="non-terminal residue" evidence="2">
    <location>
        <position position="96"/>
    </location>
</feature>
<name>J9C2L9_9ZZZZ</name>
<dbReference type="InterPro" id="IPR050536">
    <property type="entry name" value="DtxR_MntR_Metal-Reg"/>
</dbReference>
<dbReference type="AlphaFoldDB" id="J9C2L9"/>